<dbReference type="GO" id="GO:0005525">
    <property type="term" value="F:GTP binding"/>
    <property type="evidence" value="ECO:0007669"/>
    <property type="project" value="UniProtKB-KW"/>
</dbReference>
<evidence type="ECO:0000256" key="2">
    <source>
        <dbReference type="ARBA" id="ARBA00022741"/>
    </source>
</evidence>
<keyword evidence="5" id="KW-1185">Reference proteome</keyword>
<dbReference type="Proteomes" id="UP000290572">
    <property type="component" value="Unassembled WGS sequence"/>
</dbReference>
<dbReference type="SUPFAM" id="SSF52540">
    <property type="entry name" value="P-loop containing nucleoside triphosphate hydrolases"/>
    <property type="match status" value="1"/>
</dbReference>
<evidence type="ECO:0000256" key="1">
    <source>
        <dbReference type="ARBA" id="ARBA00008535"/>
    </source>
</evidence>
<keyword evidence="2" id="KW-0547">Nucleotide-binding</keyword>
<dbReference type="Pfam" id="PF04548">
    <property type="entry name" value="AIG1"/>
    <property type="match status" value="1"/>
</dbReference>
<dbReference type="Gene3D" id="3.40.50.300">
    <property type="entry name" value="P-loop containing nucleotide triphosphate hydrolases"/>
    <property type="match status" value="1"/>
</dbReference>
<dbReference type="InterPro" id="IPR045058">
    <property type="entry name" value="GIMA/IAN/Toc"/>
</dbReference>
<dbReference type="AlphaFoldDB" id="A0A498M1Z5"/>
<accession>A0A498M1Z5</accession>
<protein>
    <submittedName>
        <fullName evidence="4">GTPase IMAP family member 7-like protein</fullName>
    </submittedName>
</protein>
<reference evidence="4 5" key="1">
    <citation type="submission" date="2018-03" db="EMBL/GenBank/DDBJ databases">
        <title>Draft genome sequence of Rohu Carp (Labeo rohita).</title>
        <authorList>
            <person name="Das P."/>
            <person name="Kushwaha B."/>
            <person name="Joshi C.G."/>
            <person name="Kumar D."/>
            <person name="Nagpure N.S."/>
            <person name="Sahoo L."/>
            <person name="Das S.P."/>
            <person name="Bit A."/>
            <person name="Patnaik S."/>
            <person name="Meher P.K."/>
            <person name="Jayasankar P."/>
            <person name="Koringa P.G."/>
            <person name="Patel N.V."/>
            <person name="Hinsu A.T."/>
            <person name="Kumar R."/>
            <person name="Pandey M."/>
            <person name="Agarwal S."/>
            <person name="Srivastava S."/>
            <person name="Singh M."/>
            <person name="Iquebal M.A."/>
            <person name="Jaiswal S."/>
            <person name="Angadi U.B."/>
            <person name="Kumar N."/>
            <person name="Raza M."/>
            <person name="Shah T.M."/>
            <person name="Rai A."/>
            <person name="Jena J.K."/>
        </authorList>
    </citation>
    <scope>NUCLEOTIDE SEQUENCE [LARGE SCALE GENOMIC DNA]</scope>
    <source>
        <strain evidence="4">DASCIFA01</strain>
        <tissue evidence="4">Testis</tissue>
    </source>
</reference>
<evidence type="ECO:0000313" key="5">
    <source>
        <dbReference type="Proteomes" id="UP000290572"/>
    </source>
</evidence>
<keyword evidence="3" id="KW-0342">GTP-binding</keyword>
<dbReference type="STRING" id="84645.A0A498M1Z5"/>
<name>A0A498M1Z5_LABRO</name>
<dbReference type="InterPro" id="IPR006703">
    <property type="entry name" value="G_AIG1"/>
</dbReference>
<sequence>MSAPSPHAFLLVIKLGVRFTEEERNSVQWIQDNFGKEALLRTIILFTHTDLLSGKSLEEYIRESHYLPKLVDGCGGRYHSFNNENRSNQQVTKLLQKINGITKEHGTRYYTLDMFKTTKTEITGKDKINLTKFSFILCAIVLIGGILLATWQVKQQNEQLKKELKLKEEQLKNQMQETQQLKNEFKQKEEQLKKELKLKEEQLKNQMQETQQLKNEYKQKEEQLKNQMQETQQLKNEFKQKEEQLKNQMQETQQVTNEFKQKEEQLKKELKLKEEQLKNQMQETQQLKIEYKQKEEQLKNQIQETQQLKNEYKQGGAAEKSNAGDTANDK</sequence>
<proteinExistence type="inferred from homology"/>
<dbReference type="PANTHER" id="PTHR10903">
    <property type="entry name" value="GTPASE, IMAP FAMILY MEMBER-RELATED"/>
    <property type="match status" value="1"/>
</dbReference>
<dbReference type="PROSITE" id="PS51720">
    <property type="entry name" value="G_AIG1"/>
    <property type="match status" value="1"/>
</dbReference>
<comment type="caution">
    <text evidence="4">The sequence shown here is derived from an EMBL/GenBank/DDBJ whole genome shotgun (WGS) entry which is preliminary data.</text>
</comment>
<organism evidence="4 5">
    <name type="scientific">Labeo rohita</name>
    <name type="common">Indian major carp</name>
    <name type="synonym">Cyprinus rohita</name>
    <dbReference type="NCBI Taxonomy" id="84645"/>
    <lineage>
        <taxon>Eukaryota</taxon>
        <taxon>Metazoa</taxon>
        <taxon>Chordata</taxon>
        <taxon>Craniata</taxon>
        <taxon>Vertebrata</taxon>
        <taxon>Euteleostomi</taxon>
        <taxon>Actinopterygii</taxon>
        <taxon>Neopterygii</taxon>
        <taxon>Teleostei</taxon>
        <taxon>Ostariophysi</taxon>
        <taxon>Cypriniformes</taxon>
        <taxon>Cyprinidae</taxon>
        <taxon>Labeoninae</taxon>
        <taxon>Labeonini</taxon>
        <taxon>Labeo</taxon>
    </lineage>
</organism>
<dbReference type="EMBL" id="QBIY01012902">
    <property type="protein sequence ID" value="RXN14550.1"/>
    <property type="molecule type" value="Genomic_DNA"/>
</dbReference>
<evidence type="ECO:0000313" key="4">
    <source>
        <dbReference type="EMBL" id="RXN14550.1"/>
    </source>
</evidence>
<evidence type="ECO:0000256" key="3">
    <source>
        <dbReference type="ARBA" id="ARBA00023134"/>
    </source>
</evidence>
<comment type="similarity">
    <text evidence="1">Belongs to the TRAFAC class TrmE-Era-EngA-EngB-Septin-like GTPase superfamily. AIG1/Toc34/Toc159-like paraseptin GTPase family. IAN subfamily.</text>
</comment>
<dbReference type="InterPro" id="IPR027417">
    <property type="entry name" value="P-loop_NTPase"/>
</dbReference>
<gene>
    <name evidence="4" type="ORF">ROHU_009038</name>
</gene>
<dbReference type="PANTHER" id="PTHR10903:SF188">
    <property type="entry name" value="GTPASE IMAP FAMILY MEMBER 2-LIKE-RELATED"/>
    <property type="match status" value="1"/>
</dbReference>